<gene>
    <name evidence="1" type="ORF">RIMI_LOCUS2769623</name>
</gene>
<reference evidence="1" key="1">
    <citation type="submission" date="2023-07" db="EMBL/GenBank/DDBJ databases">
        <authorList>
            <person name="Stuckert A."/>
        </authorList>
    </citation>
    <scope>NUCLEOTIDE SEQUENCE</scope>
</reference>
<dbReference type="InterPro" id="IPR052609">
    <property type="entry name" value="Ribosome_Biogenesis_Reg"/>
</dbReference>
<sequence length="1031" mass="117124">MFTTCVGMSGRRIATAPYRRREDILQDDCHRRFLETELPVMNDNFSITPPQSSLSISVGTVLSCCHSVLTTPCFGMVYRAKCELMVELLSRLCLLACHCLTSEHGISKQVLDVLNLSLKQYTLLQRQQANNNRLFMQVLTQLFEPCLRLRNALSSHVFDKDSSNGIHQLIKDIEGNIEVILQAGLFQAELLIIYKEQLLSDVGKLDKIEGSFKDCFTPVCSMLTKLEKIEFCEEDIQLSFLANSVPFLYKLFLDSYCRDGNETLCFQMLVRLLECLCGPFQVKDDHLNILIPVWPKAGMTGLDSMLNLAVSHNIYNIAEDNIRGKGNQYKFYRNLTQMLVRNPCIPSLPWFKCLKTLNTLNHLIVEPDLADILHACFDADISDMRIRKAQETLVVSLLQTYTKLRQFPKLFQKILSVIVIYRLQQVMKQIANGLILPSLTIVKNQDLEASDSCWLQKLCEVVLMLVYTWIEVNTVTALNCDKYVSQMCELALPLDSPLECWDFSIFFEDRECWQKVHTVCRQSNVPAMFYFGLLSIHRMKILLTRIHMPSESDRLTLQASASFFVNSSSNLLEHKDQKPYRGNMNAASVHCLPIAQWHFIVSNITLLLPYISLGDMNHIADFLLVTQLPGNGPSKLVDNDVTVDLKAISKGLLQSDSFSEMCILQCIFITRIINKCATLVMEKTVLHEILLLLSLKNSDWHENVISVYNKGATIGTSRVIDSCDDSVFVTNMKNVLELVSSVVEDMDEFVNFTDGEMNLLMDLAELICELNPDSLLPSDLCRCFFFLLLLANGPRCLQLVVFCRVSLSAAWRSKRYNVVISETSIWRLETYAVVSGRMSSSEEQRLGPPQGGIESEVSTHLFRLSSSSTAAEAEQEQHVQGRVARQQRVPEWDEDLIVNDILMSLVHERVPLWDTHIPQHSDNLTIRWLWNKVAKAMWDGWDNVPTLVGNAFSHGAALLTLVLERSFIKQPRTRPSYPAALRHGASDRSLMPEFLQLSSVFHDGLKAMGDRLDSAMNHMHTLIQDVTRSLD</sequence>
<evidence type="ECO:0000313" key="1">
    <source>
        <dbReference type="EMBL" id="CAJ0926394.1"/>
    </source>
</evidence>
<dbReference type="Proteomes" id="UP001176940">
    <property type="component" value="Unassembled WGS sequence"/>
</dbReference>
<name>A0ABN9KW15_9NEOB</name>
<dbReference type="EMBL" id="CAUEEQ010003980">
    <property type="protein sequence ID" value="CAJ0926394.1"/>
    <property type="molecule type" value="Genomic_DNA"/>
</dbReference>
<organism evidence="1 2">
    <name type="scientific">Ranitomeya imitator</name>
    <name type="common">mimic poison frog</name>
    <dbReference type="NCBI Taxonomy" id="111125"/>
    <lineage>
        <taxon>Eukaryota</taxon>
        <taxon>Metazoa</taxon>
        <taxon>Chordata</taxon>
        <taxon>Craniata</taxon>
        <taxon>Vertebrata</taxon>
        <taxon>Euteleostomi</taxon>
        <taxon>Amphibia</taxon>
        <taxon>Batrachia</taxon>
        <taxon>Anura</taxon>
        <taxon>Neobatrachia</taxon>
        <taxon>Hyloidea</taxon>
        <taxon>Dendrobatidae</taxon>
        <taxon>Dendrobatinae</taxon>
        <taxon>Ranitomeya</taxon>
    </lineage>
</organism>
<dbReference type="PANTHER" id="PTHR15682">
    <property type="entry name" value="UNHEALTHY RIBOSOME BIOGENESIS PROTEIN 2 HOMOLOG"/>
    <property type="match status" value="1"/>
</dbReference>
<evidence type="ECO:0000313" key="2">
    <source>
        <dbReference type="Proteomes" id="UP001176940"/>
    </source>
</evidence>
<dbReference type="PANTHER" id="PTHR15682:SF2">
    <property type="entry name" value="UNHEALTHY RIBOSOME BIOGENESIS PROTEIN 2 HOMOLOG"/>
    <property type="match status" value="1"/>
</dbReference>
<comment type="caution">
    <text evidence="1">The sequence shown here is derived from an EMBL/GenBank/DDBJ whole genome shotgun (WGS) entry which is preliminary data.</text>
</comment>
<accession>A0ABN9KW15</accession>
<keyword evidence="2" id="KW-1185">Reference proteome</keyword>
<proteinExistence type="predicted"/>
<protein>
    <submittedName>
        <fullName evidence="1">Uncharacterized protein</fullName>
    </submittedName>
</protein>